<gene>
    <name evidence="2" type="ORF">AAG747_12130</name>
</gene>
<dbReference type="InterPro" id="IPR010496">
    <property type="entry name" value="AL/BT2_dom"/>
</dbReference>
<organism evidence="2 3">
    <name type="scientific">Rapidithrix thailandica</name>
    <dbReference type="NCBI Taxonomy" id="413964"/>
    <lineage>
        <taxon>Bacteria</taxon>
        <taxon>Pseudomonadati</taxon>
        <taxon>Bacteroidota</taxon>
        <taxon>Cytophagia</taxon>
        <taxon>Cytophagales</taxon>
        <taxon>Flammeovirgaceae</taxon>
        <taxon>Rapidithrix</taxon>
    </lineage>
</organism>
<dbReference type="GO" id="GO:0016787">
    <property type="term" value="F:hydrolase activity"/>
    <property type="evidence" value="ECO:0007669"/>
    <property type="project" value="InterPro"/>
</dbReference>
<dbReference type="PROSITE" id="PS51257">
    <property type="entry name" value="PROKAR_LIPOPROTEIN"/>
    <property type="match status" value="1"/>
</dbReference>
<dbReference type="EMBL" id="JBDKWZ010000006">
    <property type="protein sequence ID" value="MEN7548664.1"/>
    <property type="molecule type" value="Genomic_DNA"/>
</dbReference>
<comment type="caution">
    <text evidence="2">The sequence shown here is derived from an EMBL/GenBank/DDBJ whole genome shotgun (WGS) entry which is preliminary data.</text>
</comment>
<reference evidence="2 3" key="1">
    <citation type="submission" date="2024-04" db="EMBL/GenBank/DDBJ databases">
        <title>Novel genus in family Flammeovirgaceae.</title>
        <authorList>
            <person name="Nguyen T.H."/>
            <person name="Vuong T.Q."/>
            <person name="Le H."/>
            <person name="Kim S.-G."/>
        </authorList>
    </citation>
    <scope>NUCLEOTIDE SEQUENCE [LARGE SCALE GENOMIC DNA]</scope>
    <source>
        <strain evidence="2 3">JCM 23209</strain>
    </source>
</reference>
<accession>A0AAW9S6T8</accession>
<feature type="domain" description="3-keto-alpha-glucoside-1,2-lyase/3-keto-2-hydroxy-glucal hydratase" evidence="1">
    <location>
        <begin position="62"/>
        <end position="248"/>
    </location>
</feature>
<sequence length="250" mass="28260">MKGSTLFRQLPLKKILWASGLSVALISSACSKKEQEDQAKESANTEAPMEETTTTEWIDLPLSAWRNYHADTLSPIWEEAEGVISLTGKGGGDIITQEKFENFELSLEWKISEGGNSGVFFRVVEADTLGAVYFSGPEMQVLDNERHPDAQIDKHRAGDNYDLQACTEETVKPAGEWNQARLIVNNGHVEHWLNGTKVVEYQIESPEWEEQLKNSKFTQWPAYGRNAVGHIALQDHGDQVWFRDIKIKRL</sequence>
<dbReference type="Pfam" id="PF06439">
    <property type="entry name" value="3keto-disac_hyd"/>
    <property type="match status" value="1"/>
</dbReference>
<evidence type="ECO:0000259" key="1">
    <source>
        <dbReference type="Pfam" id="PF06439"/>
    </source>
</evidence>
<dbReference type="RefSeq" id="WP_346821441.1">
    <property type="nucleotide sequence ID" value="NZ_JBDKWZ010000006.1"/>
</dbReference>
<evidence type="ECO:0000313" key="2">
    <source>
        <dbReference type="EMBL" id="MEN7548664.1"/>
    </source>
</evidence>
<protein>
    <submittedName>
        <fullName evidence="2">DUF1080 domain-containing protein</fullName>
    </submittedName>
</protein>
<keyword evidence="3" id="KW-1185">Reference proteome</keyword>
<evidence type="ECO:0000313" key="3">
    <source>
        <dbReference type="Proteomes" id="UP001403385"/>
    </source>
</evidence>
<name>A0AAW9S6T8_9BACT</name>
<proteinExistence type="predicted"/>
<dbReference type="Gene3D" id="2.60.120.560">
    <property type="entry name" value="Exo-inulinase, domain 1"/>
    <property type="match status" value="1"/>
</dbReference>
<dbReference type="AlphaFoldDB" id="A0AAW9S6T8"/>
<dbReference type="Proteomes" id="UP001403385">
    <property type="component" value="Unassembled WGS sequence"/>
</dbReference>